<name>X1BRX7_9ZZZZ</name>
<reference evidence="2" key="1">
    <citation type="journal article" date="2014" name="Front. Microbiol.">
        <title>High frequency of phylogenetically diverse reductive dehalogenase-homologous genes in deep subseafloor sedimentary metagenomes.</title>
        <authorList>
            <person name="Kawai M."/>
            <person name="Futagami T."/>
            <person name="Toyoda A."/>
            <person name="Takaki Y."/>
            <person name="Nishi S."/>
            <person name="Hori S."/>
            <person name="Arai W."/>
            <person name="Tsubouchi T."/>
            <person name="Morono Y."/>
            <person name="Uchiyama I."/>
            <person name="Ito T."/>
            <person name="Fujiyama A."/>
            <person name="Inagaki F."/>
            <person name="Takami H."/>
        </authorList>
    </citation>
    <scope>NUCLEOTIDE SEQUENCE</scope>
    <source>
        <strain evidence="2">Expedition CK06-06</strain>
    </source>
</reference>
<dbReference type="GO" id="GO:0006574">
    <property type="term" value="P:L-valine catabolic process"/>
    <property type="evidence" value="ECO:0007669"/>
    <property type="project" value="TreeGrafter"/>
</dbReference>
<dbReference type="AlphaFoldDB" id="X1BRX7"/>
<dbReference type="PANTHER" id="PTHR43866">
    <property type="entry name" value="MALONATE-SEMIALDEHYDE DEHYDROGENASE"/>
    <property type="match status" value="1"/>
</dbReference>
<proteinExistence type="predicted"/>
<dbReference type="InterPro" id="IPR010061">
    <property type="entry name" value="MeMal-semiAld_DH"/>
</dbReference>
<gene>
    <name evidence="2" type="ORF">S01H4_26693</name>
</gene>
<dbReference type="GO" id="GO:0004491">
    <property type="term" value="F:methylmalonate-semialdehyde dehydrogenase (acylating, NAD) activity"/>
    <property type="evidence" value="ECO:0007669"/>
    <property type="project" value="InterPro"/>
</dbReference>
<comment type="caution">
    <text evidence="2">The sequence shown here is derived from an EMBL/GenBank/DDBJ whole genome shotgun (WGS) entry which is preliminary data.</text>
</comment>
<dbReference type="InterPro" id="IPR015590">
    <property type="entry name" value="Aldehyde_DH_dom"/>
</dbReference>
<dbReference type="Gene3D" id="3.40.605.10">
    <property type="entry name" value="Aldehyde Dehydrogenase, Chain A, domain 1"/>
    <property type="match status" value="1"/>
</dbReference>
<accession>X1BRX7</accession>
<protein>
    <recommendedName>
        <fullName evidence="1">Aldehyde dehydrogenase domain-containing protein</fullName>
    </recommendedName>
</protein>
<dbReference type="InterPro" id="IPR016161">
    <property type="entry name" value="Ald_DH/histidinol_DH"/>
</dbReference>
<dbReference type="InterPro" id="IPR016162">
    <property type="entry name" value="Ald_DH_N"/>
</dbReference>
<dbReference type="EMBL" id="BART01012916">
    <property type="protein sequence ID" value="GAG86943.1"/>
    <property type="molecule type" value="Genomic_DNA"/>
</dbReference>
<feature type="domain" description="Aldehyde dehydrogenase" evidence="1">
    <location>
        <begin position="1"/>
        <end position="192"/>
    </location>
</feature>
<organism evidence="2">
    <name type="scientific">marine sediment metagenome</name>
    <dbReference type="NCBI Taxonomy" id="412755"/>
    <lineage>
        <taxon>unclassified sequences</taxon>
        <taxon>metagenomes</taxon>
        <taxon>ecological metagenomes</taxon>
    </lineage>
</organism>
<feature type="non-terminal residue" evidence="2">
    <location>
        <position position="193"/>
    </location>
</feature>
<evidence type="ECO:0000313" key="2">
    <source>
        <dbReference type="EMBL" id="GAG86943.1"/>
    </source>
</evidence>
<dbReference type="PANTHER" id="PTHR43866:SF4">
    <property type="entry name" value="MALONATE-SEMIALDEHYDE DEHYDROGENASE"/>
    <property type="match status" value="1"/>
</dbReference>
<evidence type="ECO:0000259" key="1">
    <source>
        <dbReference type="Pfam" id="PF00171"/>
    </source>
</evidence>
<dbReference type="SUPFAM" id="SSF53720">
    <property type="entry name" value="ALDH-like"/>
    <property type="match status" value="1"/>
</dbReference>
<dbReference type="GO" id="GO:0006210">
    <property type="term" value="P:thymine catabolic process"/>
    <property type="evidence" value="ECO:0007669"/>
    <property type="project" value="TreeGrafter"/>
</dbReference>
<dbReference type="Pfam" id="PF00171">
    <property type="entry name" value="Aldedh"/>
    <property type="match status" value="1"/>
</dbReference>
<sequence>MQAAAQAFESWKRIPPADRIQFLFRLKDLLEENFDDLARTITIENGKTLKESQGEIRRAIENVEVACGIPTMMQGGILEDIAPGIDEYMLRQPVGVVAIISPFNFPGMIPFWFLPYALACGNTVIVKPSERTPLTMQKVFHLLEEIGLEKGVANLVNGGPDTVNTMLDHPGIRAVSFVGSTPVARHVYSRAAV</sequence>